<gene>
    <name evidence="1" type="ORF">SAM23877_3562</name>
</gene>
<evidence type="ECO:0000313" key="2">
    <source>
        <dbReference type="Proteomes" id="UP000061018"/>
    </source>
</evidence>
<protein>
    <submittedName>
        <fullName evidence="1">Uncharacterized protein</fullName>
    </submittedName>
</protein>
<dbReference type="KEGG" id="samb:SAM23877_3562"/>
<evidence type="ECO:0000313" key="1">
    <source>
        <dbReference type="EMBL" id="AKZ56609.1"/>
    </source>
</evidence>
<dbReference type="Proteomes" id="UP000061018">
    <property type="component" value="Chromosome"/>
</dbReference>
<name>A0A0K2AUC6_STRA7</name>
<dbReference type="EMBL" id="CP012382">
    <property type="protein sequence ID" value="AKZ56609.1"/>
    <property type="molecule type" value="Genomic_DNA"/>
</dbReference>
<reference evidence="2" key="1">
    <citation type="journal article" date="2015" name="J. Biotechnol.">
        <title>Complete genome sequence of Streptomyces ambofaciens ATCC 23877, the spiramycin producer.</title>
        <authorList>
            <person name="Thibessard A."/>
            <person name="Haas D."/>
            <person name="Gerbaud C."/>
            <person name="Aigle B."/>
            <person name="Lautru S."/>
            <person name="Pernodet J.L."/>
            <person name="Leblond P."/>
        </authorList>
    </citation>
    <scope>NUCLEOTIDE SEQUENCE [LARGE SCALE GENOMIC DNA]</scope>
    <source>
        <strain evidence="2">ATCC 23877 / 3486 / DSM 40053 / JCM 4204 / NBRC 12836 / NRRL B-2516</strain>
    </source>
</reference>
<dbReference type="AlphaFoldDB" id="A0A0K2AUC6"/>
<organism evidence="1 2">
    <name type="scientific">Streptomyces ambofaciens (strain ATCC 23877 / 3486 / DSM 40053 / JCM 4204 / NBRC 12836 / NRRL B-2516)</name>
    <dbReference type="NCBI Taxonomy" id="278992"/>
    <lineage>
        <taxon>Bacteria</taxon>
        <taxon>Bacillati</taxon>
        <taxon>Actinomycetota</taxon>
        <taxon>Actinomycetes</taxon>
        <taxon>Kitasatosporales</taxon>
        <taxon>Streptomycetaceae</taxon>
        <taxon>Streptomyces</taxon>
    </lineage>
</organism>
<accession>A0A0K2AUC6</accession>
<proteinExistence type="predicted"/>
<sequence>MRGVLLAMIVRGVLLSTQGSPLQYHRAPVVSLASGSEANGRFR</sequence>